<reference evidence="1" key="1">
    <citation type="submission" date="2020-10" db="EMBL/GenBank/DDBJ databases">
        <authorList>
            <person name="Han B."/>
            <person name="Lu T."/>
            <person name="Zhao Q."/>
            <person name="Huang X."/>
            <person name="Zhao Y."/>
        </authorList>
    </citation>
    <scope>NUCLEOTIDE SEQUENCE</scope>
</reference>
<proteinExistence type="predicted"/>
<dbReference type="AlphaFoldDB" id="A0A811R6D5"/>
<evidence type="ECO:0000313" key="1">
    <source>
        <dbReference type="EMBL" id="CAD6265637.1"/>
    </source>
</evidence>
<name>A0A811R6D5_9POAL</name>
<dbReference type="EMBL" id="CAJGYO010000013">
    <property type="protein sequence ID" value="CAD6265637.1"/>
    <property type="molecule type" value="Genomic_DNA"/>
</dbReference>
<dbReference type="Proteomes" id="UP000604825">
    <property type="component" value="Unassembled WGS sequence"/>
</dbReference>
<keyword evidence="2" id="KW-1185">Reference proteome</keyword>
<evidence type="ECO:0000313" key="2">
    <source>
        <dbReference type="Proteomes" id="UP000604825"/>
    </source>
</evidence>
<gene>
    <name evidence="1" type="ORF">NCGR_LOCUS48942</name>
</gene>
<organism evidence="1 2">
    <name type="scientific">Miscanthus lutarioriparius</name>
    <dbReference type="NCBI Taxonomy" id="422564"/>
    <lineage>
        <taxon>Eukaryota</taxon>
        <taxon>Viridiplantae</taxon>
        <taxon>Streptophyta</taxon>
        <taxon>Embryophyta</taxon>
        <taxon>Tracheophyta</taxon>
        <taxon>Spermatophyta</taxon>
        <taxon>Magnoliopsida</taxon>
        <taxon>Liliopsida</taxon>
        <taxon>Poales</taxon>
        <taxon>Poaceae</taxon>
        <taxon>PACMAD clade</taxon>
        <taxon>Panicoideae</taxon>
        <taxon>Andropogonodae</taxon>
        <taxon>Andropogoneae</taxon>
        <taxon>Saccharinae</taxon>
        <taxon>Miscanthus</taxon>
    </lineage>
</organism>
<comment type="caution">
    <text evidence="1">The sequence shown here is derived from an EMBL/GenBank/DDBJ whole genome shotgun (WGS) entry which is preliminary data.</text>
</comment>
<sequence length="208" mass="23325">MKGSNRYTELLRFCAGRAVVRGVDLGAAFPMNDSRSRLFPRKGLARQALQEHSDPSATAVISSSLPCLLRRRTQCHDTPGSYASVAKPPHQTPPRCLTCSRDRPIPAPAHLQDHSQFEKRRENFAKEIDIAIVDVGERKRSAETDTRVRLKCRLEEKMLSHSQAKGWPPGEMAGSLHYIVFNTVGYIIYGLCRLAIKPDYIHLSDVSE</sequence>
<accession>A0A811R6D5</accession>
<protein>
    <submittedName>
        <fullName evidence="1">Uncharacterized protein</fullName>
    </submittedName>
</protein>